<dbReference type="GO" id="GO:0022857">
    <property type="term" value="F:transmembrane transporter activity"/>
    <property type="evidence" value="ECO:0007669"/>
    <property type="project" value="InterPro"/>
</dbReference>
<dbReference type="Gene3D" id="1.20.1250.20">
    <property type="entry name" value="MFS general substrate transporter like domains"/>
    <property type="match status" value="1"/>
</dbReference>
<evidence type="ECO:0000313" key="8">
    <source>
        <dbReference type="Proteomes" id="UP001166286"/>
    </source>
</evidence>
<dbReference type="AlphaFoldDB" id="A0AA39QV87"/>
<reference evidence="7" key="1">
    <citation type="submission" date="2023-03" db="EMBL/GenBank/DDBJ databases">
        <title>Complete genome of Cladonia borealis.</title>
        <authorList>
            <person name="Park H."/>
        </authorList>
    </citation>
    <scope>NUCLEOTIDE SEQUENCE</scope>
    <source>
        <strain evidence="7">ANT050790</strain>
    </source>
</reference>
<comment type="caution">
    <text evidence="7">The sequence shown here is derived from an EMBL/GenBank/DDBJ whole genome shotgun (WGS) entry which is preliminary data.</text>
</comment>
<feature type="region of interest" description="Disordered" evidence="5">
    <location>
        <begin position="1"/>
        <end position="37"/>
    </location>
</feature>
<dbReference type="PANTHER" id="PTHR23294:SF59">
    <property type="entry name" value="UNC93-LIKE PROTEIN C922.05C"/>
    <property type="match status" value="1"/>
</dbReference>
<dbReference type="InterPro" id="IPR011701">
    <property type="entry name" value="MFS"/>
</dbReference>
<feature type="transmembrane region" description="Helical" evidence="6">
    <location>
        <begin position="455"/>
        <end position="474"/>
    </location>
</feature>
<evidence type="ECO:0000256" key="3">
    <source>
        <dbReference type="ARBA" id="ARBA00022989"/>
    </source>
</evidence>
<evidence type="ECO:0000256" key="2">
    <source>
        <dbReference type="ARBA" id="ARBA00022692"/>
    </source>
</evidence>
<keyword evidence="4 6" id="KW-0472">Membrane</keyword>
<feature type="transmembrane region" description="Helical" evidence="6">
    <location>
        <begin position="149"/>
        <end position="169"/>
    </location>
</feature>
<keyword evidence="8" id="KW-1185">Reference proteome</keyword>
<feature type="transmembrane region" description="Helical" evidence="6">
    <location>
        <begin position="189"/>
        <end position="207"/>
    </location>
</feature>
<feature type="transmembrane region" description="Helical" evidence="6">
    <location>
        <begin position="344"/>
        <end position="363"/>
    </location>
</feature>
<name>A0AA39QV87_9LECA</name>
<organism evidence="7 8">
    <name type="scientific">Cladonia borealis</name>
    <dbReference type="NCBI Taxonomy" id="184061"/>
    <lineage>
        <taxon>Eukaryota</taxon>
        <taxon>Fungi</taxon>
        <taxon>Dikarya</taxon>
        <taxon>Ascomycota</taxon>
        <taxon>Pezizomycotina</taxon>
        <taxon>Lecanoromycetes</taxon>
        <taxon>OSLEUM clade</taxon>
        <taxon>Lecanoromycetidae</taxon>
        <taxon>Lecanorales</taxon>
        <taxon>Lecanorineae</taxon>
        <taxon>Cladoniaceae</taxon>
        <taxon>Cladonia</taxon>
    </lineage>
</organism>
<feature type="transmembrane region" description="Helical" evidence="6">
    <location>
        <begin position="124"/>
        <end position="143"/>
    </location>
</feature>
<feature type="compositionally biased region" description="Basic and acidic residues" evidence="5">
    <location>
        <begin position="21"/>
        <end position="37"/>
    </location>
</feature>
<dbReference type="InterPro" id="IPR036259">
    <property type="entry name" value="MFS_trans_sf"/>
</dbReference>
<feature type="transmembrane region" description="Helical" evidence="6">
    <location>
        <begin position="219"/>
        <end position="240"/>
    </location>
</feature>
<comment type="subcellular location">
    <subcellularLocation>
        <location evidence="1">Membrane</location>
        <topology evidence="1">Multi-pass membrane protein</topology>
    </subcellularLocation>
</comment>
<evidence type="ECO:0000256" key="6">
    <source>
        <dbReference type="SAM" id="Phobius"/>
    </source>
</evidence>
<evidence type="ECO:0000256" key="5">
    <source>
        <dbReference type="SAM" id="MobiDB-lite"/>
    </source>
</evidence>
<evidence type="ECO:0008006" key="9">
    <source>
        <dbReference type="Google" id="ProtNLM"/>
    </source>
</evidence>
<feature type="transmembrane region" description="Helical" evidence="6">
    <location>
        <begin position="100"/>
        <end position="117"/>
    </location>
</feature>
<feature type="compositionally biased region" description="Basic and acidic residues" evidence="5">
    <location>
        <begin position="1"/>
        <end position="10"/>
    </location>
</feature>
<feature type="transmembrane region" description="Helical" evidence="6">
    <location>
        <begin position="62"/>
        <end position="80"/>
    </location>
</feature>
<dbReference type="EMBL" id="JAFEKC020000020">
    <property type="protein sequence ID" value="KAK0508534.1"/>
    <property type="molecule type" value="Genomic_DNA"/>
</dbReference>
<feature type="transmembrane region" description="Helical" evidence="6">
    <location>
        <begin position="391"/>
        <end position="412"/>
    </location>
</feature>
<dbReference type="SUPFAM" id="SSF103473">
    <property type="entry name" value="MFS general substrate transporter"/>
    <property type="match status" value="1"/>
</dbReference>
<evidence type="ECO:0000256" key="1">
    <source>
        <dbReference type="ARBA" id="ARBA00004141"/>
    </source>
</evidence>
<protein>
    <recommendedName>
        <fullName evidence="9">DUF895 domain membrane protein</fullName>
    </recommendedName>
</protein>
<keyword evidence="2 6" id="KW-0812">Transmembrane</keyword>
<sequence>MSNLEPEKQDAATQGNIMEKSPVDLHSPSEEGNRDAELPTGWKYQTYRLGPWTIPCYASPPFQLTLVALVCFLCPGMFNAVNGLGGGGQFNATTADNSNVAVYSTFSVFGFFAGSITNRLGVKLTLSLGGLGYCLYVSSYLSYNYNQNSGFVIFAGAILGVCAGMLWAAQGAIMMSYPPENSKGRYISWFWMIFNLGAVIGSLIPLGENIHSSSDTVSNGTYIGFMVLTFLGACLAWTLVDAHNVVRSDKSRVILMKHPSWRSEILGLWEVLQSDIWIVFLFPMFLASNWFYTYQFNGFNSAKFDIRTRALNNTLYWTSQIIGAFQFGYDLDVKSVRRTMRAKIAWGVLFTITMVIWGGGYAWQKKYTRAETSSKTYIKDDWTTSGYVGPMFLYMFYGFYDAAWQTCVYWFIGALTNNGRKLANFAGFYKGIQSAGAAITFRIDALGVPFMNEFASSWALLAGSLLIAAPLIFLKIRGTIPIDDDLVFTDETYDDVKPLNVESPPEVYEKV</sequence>
<dbReference type="Proteomes" id="UP001166286">
    <property type="component" value="Unassembled WGS sequence"/>
</dbReference>
<feature type="transmembrane region" description="Helical" evidence="6">
    <location>
        <begin position="276"/>
        <end position="294"/>
    </location>
</feature>
<dbReference type="GO" id="GO:0016020">
    <property type="term" value="C:membrane"/>
    <property type="evidence" value="ECO:0007669"/>
    <property type="project" value="UniProtKB-SubCell"/>
</dbReference>
<evidence type="ECO:0000313" key="7">
    <source>
        <dbReference type="EMBL" id="KAK0508534.1"/>
    </source>
</evidence>
<feature type="transmembrane region" description="Helical" evidence="6">
    <location>
        <begin position="424"/>
        <end position="443"/>
    </location>
</feature>
<dbReference type="InterPro" id="IPR051617">
    <property type="entry name" value="UNC-93-like_regulator"/>
</dbReference>
<dbReference type="CDD" id="cd06178">
    <property type="entry name" value="MFS_unc93-like"/>
    <property type="match status" value="1"/>
</dbReference>
<dbReference type="Pfam" id="PF07690">
    <property type="entry name" value="MFS_1"/>
    <property type="match status" value="1"/>
</dbReference>
<dbReference type="PANTHER" id="PTHR23294">
    <property type="entry name" value="ET TRANSLATION PRODUCT-RELATED"/>
    <property type="match status" value="1"/>
</dbReference>
<keyword evidence="3 6" id="KW-1133">Transmembrane helix</keyword>
<accession>A0AA39QV87</accession>
<gene>
    <name evidence="7" type="ORF">JMJ35_008810</name>
</gene>
<evidence type="ECO:0000256" key="4">
    <source>
        <dbReference type="ARBA" id="ARBA00023136"/>
    </source>
</evidence>
<proteinExistence type="predicted"/>